<proteinExistence type="predicted"/>
<organism evidence="1 2">
    <name type="scientific">Marivita lacus</name>
    <dbReference type="NCBI Taxonomy" id="1323742"/>
    <lineage>
        <taxon>Bacteria</taxon>
        <taxon>Pseudomonadati</taxon>
        <taxon>Pseudomonadota</taxon>
        <taxon>Alphaproteobacteria</taxon>
        <taxon>Rhodobacterales</taxon>
        <taxon>Roseobacteraceae</taxon>
        <taxon>Marivita</taxon>
    </lineage>
</organism>
<dbReference type="Gene3D" id="3.30.160.150">
    <property type="entry name" value="Lipoprotein like domain"/>
    <property type="match status" value="1"/>
</dbReference>
<accession>A0ABQ1KVB8</accession>
<comment type="caution">
    <text evidence="1">The sequence shown here is derived from an EMBL/GenBank/DDBJ whole genome shotgun (WGS) entry which is preliminary data.</text>
</comment>
<dbReference type="InterPro" id="IPR007485">
    <property type="entry name" value="LPS_assembly_LptE"/>
</dbReference>
<evidence type="ECO:0000313" key="1">
    <source>
        <dbReference type="EMBL" id="GGC12288.1"/>
    </source>
</evidence>
<dbReference type="Pfam" id="PF04390">
    <property type="entry name" value="LptE"/>
    <property type="match status" value="1"/>
</dbReference>
<evidence type="ECO:0000313" key="2">
    <source>
        <dbReference type="Proteomes" id="UP000645462"/>
    </source>
</evidence>
<sequence length="157" mass="16516">MLLALSALLAGSACGFTPAFGPEGGASVLQDNLRVVAPDRRDGFLIAQRLEDRFGRNDGGRYVLTVTPTIQRQGLATSVEGTTNRFQVTGVADFALRDTQSDTVVRQGRVSDFTGFSATGSTVATLAAERDATARLMVILADQIVDRLVISASGLPA</sequence>
<reference evidence="2" key="1">
    <citation type="journal article" date="2019" name="Int. J. Syst. Evol. Microbiol.">
        <title>The Global Catalogue of Microorganisms (GCM) 10K type strain sequencing project: providing services to taxonomists for standard genome sequencing and annotation.</title>
        <authorList>
            <consortium name="The Broad Institute Genomics Platform"/>
            <consortium name="The Broad Institute Genome Sequencing Center for Infectious Disease"/>
            <person name="Wu L."/>
            <person name="Ma J."/>
        </authorList>
    </citation>
    <scope>NUCLEOTIDE SEQUENCE [LARGE SCALE GENOMIC DNA]</scope>
    <source>
        <strain evidence="2">CGMCC 1.12478</strain>
    </source>
</reference>
<dbReference type="Proteomes" id="UP000645462">
    <property type="component" value="Unassembled WGS sequence"/>
</dbReference>
<dbReference type="RefSeq" id="WP_188482970.1">
    <property type="nucleotide sequence ID" value="NZ_BMFC01000009.1"/>
</dbReference>
<dbReference type="EMBL" id="BMFC01000009">
    <property type="protein sequence ID" value="GGC12288.1"/>
    <property type="molecule type" value="Genomic_DNA"/>
</dbReference>
<gene>
    <name evidence="1" type="ORF">GCM10011363_31120</name>
</gene>
<evidence type="ECO:0008006" key="3">
    <source>
        <dbReference type="Google" id="ProtNLM"/>
    </source>
</evidence>
<keyword evidence="2" id="KW-1185">Reference proteome</keyword>
<name>A0ABQ1KVB8_9RHOB</name>
<protein>
    <recommendedName>
        <fullName evidence="3">LPS-assembly lipoprotein</fullName>
    </recommendedName>
</protein>